<comment type="caution">
    <text evidence="1">The sequence shown here is derived from an EMBL/GenBank/DDBJ whole genome shotgun (WGS) entry which is preliminary data.</text>
</comment>
<reference evidence="1" key="1">
    <citation type="submission" date="2019-08" db="EMBL/GenBank/DDBJ databases">
        <authorList>
            <person name="Kucharzyk K."/>
            <person name="Murdoch R.W."/>
            <person name="Higgins S."/>
            <person name="Loffler F."/>
        </authorList>
    </citation>
    <scope>NUCLEOTIDE SEQUENCE</scope>
</reference>
<evidence type="ECO:0000313" key="1">
    <source>
        <dbReference type="EMBL" id="MPM29037.1"/>
    </source>
</evidence>
<proteinExistence type="predicted"/>
<accession>A0A644YL53</accession>
<name>A0A644YL53_9ZZZZ</name>
<protein>
    <submittedName>
        <fullName evidence="1">Uncharacterized protein</fullName>
    </submittedName>
</protein>
<dbReference type="EMBL" id="VSSQ01005408">
    <property type="protein sequence ID" value="MPM29037.1"/>
    <property type="molecule type" value="Genomic_DNA"/>
</dbReference>
<gene>
    <name evidence="1" type="ORF">SDC9_75576</name>
</gene>
<organism evidence="1">
    <name type="scientific">bioreactor metagenome</name>
    <dbReference type="NCBI Taxonomy" id="1076179"/>
    <lineage>
        <taxon>unclassified sequences</taxon>
        <taxon>metagenomes</taxon>
        <taxon>ecological metagenomes</taxon>
    </lineage>
</organism>
<dbReference type="AlphaFoldDB" id="A0A644YL53"/>
<sequence length="75" mass="8753">MPEPLINVKSNYLKPNKDKYMNARLVDETGSIDVFVEMTSLENKELNIKRSHNVVMLYNNEFIYVVRPGALYSEE</sequence>